<evidence type="ECO:0000313" key="2">
    <source>
        <dbReference type="EMBL" id="KZT35491.1"/>
    </source>
</evidence>
<dbReference type="EMBL" id="KV428137">
    <property type="protein sequence ID" value="KZT35491.1"/>
    <property type="molecule type" value="Genomic_DNA"/>
</dbReference>
<name>A0A166AMV2_9AGAM</name>
<feature type="compositionally biased region" description="Polar residues" evidence="1">
    <location>
        <begin position="1"/>
        <end position="23"/>
    </location>
</feature>
<feature type="region of interest" description="Disordered" evidence="1">
    <location>
        <begin position="1"/>
        <end position="108"/>
    </location>
</feature>
<dbReference type="Proteomes" id="UP000076798">
    <property type="component" value="Unassembled WGS sequence"/>
</dbReference>
<keyword evidence="3" id="KW-1185">Reference proteome</keyword>
<dbReference type="OrthoDB" id="4179406at2759"/>
<gene>
    <name evidence="2" type="ORF">SISSUDRAFT_1025326</name>
</gene>
<reference evidence="2 3" key="1">
    <citation type="journal article" date="2016" name="Mol. Biol. Evol.">
        <title>Comparative Genomics of Early-Diverging Mushroom-Forming Fungi Provides Insights into the Origins of Lignocellulose Decay Capabilities.</title>
        <authorList>
            <person name="Nagy L.G."/>
            <person name="Riley R."/>
            <person name="Tritt A."/>
            <person name="Adam C."/>
            <person name="Daum C."/>
            <person name="Floudas D."/>
            <person name="Sun H."/>
            <person name="Yadav J.S."/>
            <person name="Pangilinan J."/>
            <person name="Larsson K.H."/>
            <person name="Matsuura K."/>
            <person name="Barry K."/>
            <person name="Labutti K."/>
            <person name="Kuo R."/>
            <person name="Ohm R.A."/>
            <person name="Bhattacharya S.S."/>
            <person name="Shirouzu T."/>
            <person name="Yoshinaga Y."/>
            <person name="Martin F.M."/>
            <person name="Grigoriev I.V."/>
            <person name="Hibbett D.S."/>
        </authorList>
    </citation>
    <scope>NUCLEOTIDE SEQUENCE [LARGE SCALE GENOMIC DNA]</scope>
    <source>
        <strain evidence="2 3">HHB10207 ss-3</strain>
    </source>
</reference>
<evidence type="ECO:0000313" key="3">
    <source>
        <dbReference type="Proteomes" id="UP000076798"/>
    </source>
</evidence>
<feature type="compositionally biased region" description="Low complexity" evidence="1">
    <location>
        <begin position="63"/>
        <end position="76"/>
    </location>
</feature>
<proteinExistence type="predicted"/>
<evidence type="ECO:0000256" key="1">
    <source>
        <dbReference type="SAM" id="MobiDB-lite"/>
    </source>
</evidence>
<sequence>MSSLDRNSPNAQDDHLISQSARSIGSHDVRSARGESYTINEDRPDDPWEDIGEDQTSSPNIARRPSPLSAPLIPAPRQSTPRKRRNPYVATAKRAPPPRKGGISRPPDSAVTAQDWLRSLSDAGYHIFHYVLSIIGGVFLFIRKPLTILISLYVIALLVAQTQKFFLRGLDSVVGSICASPVVSFFDPDFCKAERRTPARGAPSTRPDYPQLVAIQSQTFEQLLESTISGSAVTIDLKKAQLASDDLVVLVRHSELTSRDTLVQAIEKFTDDTRKATHALQHFDAKIQGTVDSIMAISDYSIATLGRAEEKRSIVSLLTPVLQSLHLAPFESSTSSKAVARLFDQNMVLLEHGMTRLMHEADHAFQLLNSLENALEVIRAITSSEDMQLTADKEDLLADLWTILGGNRRQLAKYDRHLNLLRDIQAYRKRAVAHVTGAITALQLMEGDLHDLRARASAPDLLGPDIPLEVHLLSIQKGSQRLREGRVRAAREAKMEGRLLEPGA</sequence>
<dbReference type="STRING" id="1314776.A0A166AMV2"/>
<organism evidence="2 3">
    <name type="scientific">Sistotremastrum suecicum HHB10207 ss-3</name>
    <dbReference type="NCBI Taxonomy" id="1314776"/>
    <lineage>
        <taxon>Eukaryota</taxon>
        <taxon>Fungi</taxon>
        <taxon>Dikarya</taxon>
        <taxon>Basidiomycota</taxon>
        <taxon>Agaricomycotina</taxon>
        <taxon>Agaricomycetes</taxon>
        <taxon>Sistotremastrales</taxon>
        <taxon>Sistotremastraceae</taxon>
        <taxon>Sistotremastrum</taxon>
    </lineage>
</organism>
<accession>A0A166AMV2</accession>
<dbReference type="AlphaFoldDB" id="A0A166AMV2"/>
<protein>
    <submittedName>
        <fullName evidence="2">Uncharacterized protein</fullName>
    </submittedName>
</protein>